<feature type="region of interest" description="Disordered" evidence="5">
    <location>
        <begin position="217"/>
        <end position="296"/>
    </location>
</feature>
<feature type="region of interest" description="Disordered" evidence="5">
    <location>
        <begin position="1342"/>
        <end position="1361"/>
    </location>
</feature>
<feature type="region of interest" description="Disordered" evidence="5">
    <location>
        <begin position="802"/>
        <end position="935"/>
    </location>
</feature>
<feature type="compositionally biased region" description="Basic and acidic residues" evidence="5">
    <location>
        <begin position="563"/>
        <end position="572"/>
    </location>
</feature>
<feature type="compositionally biased region" description="Basic and acidic residues" evidence="5">
    <location>
        <begin position="852"/>
        <end position="862"/>
    </location>
</feature>
<evidence type="ECO:0000259" key="6">
    <source>
        <dbReference type="PROSITE" id="PS50016"/>
    </source>
</evidence>
<dbReference type="Pfam" id="PF00533">
    <property type="entry name" value="BRCT"/>
    <property type="match status" value="1"/>
</dbReference>
<feature type="compositionally biased region" description="Basic and acidic residues" evidence="5">
    <location>
        <begin position="981"/>
        <end position="990"/>
    </location>
</feature>
<dbReference type="InterPro" id="IPR019787">
    <property type="entry name" value="Znf_PHD-finger"/>
</dbReference>
<proteinExistence type="predicted"/>
<feature type="compositionally biased region" description="Basic and acidic residues" evidence="5">
    <location>
        <begin position="226"/>
        <end position="238"/>
    </location>
</feature>
<feature type="compositionally biased region" description="Basic residues" evidence="5">
    <location>
        <begin position="1349"/>
        <end position="1361"/>
    </location>
</feature>
<comment type="caution">
    <text evidence="8">The sequence shown here is derived from an EMBL/GenBank/DDBJ whole genome shotgun (WGS) entry which is preliminary data.</text>
</comment>
<feature type="compositionally biased region" description="Basic and acidic residues" evidence="5">
    <location>
        <begin position="802"/>
        <end position="812"/>
    </location>
</feature>
<feature type="compositionally biased region" description="Basic and acidic residues" evidence="5">
    <location>
        <begin position="540"/>
        <end position="549"/>
    </location>
</feature>
<dbReference type="GO" id="GO:0008270">
    <property type="term" value="F:zinc ion binding"/>
    <property type="evidence" value="ECO:0007669"/>
    <property type="project" value="UniProtKB-KW"/>
</dbReference>
<evidence type="ECO:0000259" key="7">
    <source>
        <dbReference type="PROSITE" id="PS50172"/>
    </source>
</evidence>
<evidence type="ECO:0000256" key="4">
    <source>
        <dbReference type="PROSITE-ProRule" id="PRU00146"/>
    </source>
</evidence>
<feature type="compositionally biased region" description="Polar residues" evidence="5">
    <location>
        <begin position="584"/>
        <end position="598"/>
    </location>
</feature>
<feature type="compositionally biased region" description="Low complexity" evidence="5">
    <location>
        <begin position="864"/>
        <end position="876"/>
    </location>
</feature>
<dbReference type="SUPFAM" id="SSF57903">
    <property type="entry name" value="FYVE/PHD zinc finger"/>
    <property type="match status" value="1"/>
</dbReference>
<accession>A0A5C7I1A4</accession>
<feature type="domain" description="BRCT" evidence="7">
    <location>
        <begin position="120"/>
        <end position="204"/>
    </location>
</feature>
<dbReference type="InterPro" id="IPR011011">
    <property type="entry name" value="Znf_FYVE_PHD"/>
</dbReference>
<evidence type="ECO:0000313" key="8">
    <source>
        <dbReference type="EMBL" id="TXG63323.1"/>
    </source>
</evidence>
<dbReference type="SMART" id="SM00249">
    <property type="entry name" value="PHD"/>
    <property type="match status" value="1"/>
</dbReference>
<feature type="compositionally biased region" description="Basic and acidic residues" evidence="5">
    <location>
        <begin position="339"/>
        <end position="348"/>
    </location>
</feature>
<dbReference type="InterPro" id="IPR001357">
    <property type="entry name" value="BRCT_dom"/>
</dbReference>
<name>A0A5C7I1A4_9ROSI</name>
<dbReference type="Proteomes" id="UP000323000">
    <property type="component" value="Chromosome 4"/>
</dbReference>
<evidence type="ECO:0000313" key="9">
    <source>
        <dbReference type="Proteomes" id="UP000323000"/>
    </source>
</evidence>
<feature type="compositionally biased region" description="Basic and acidic residues" evidence="5">
    <location>
        <begin position="925"/>
        <end position="935"/>
    </location>
</feature>
<dbReference type="OrthoDB" id="1935339at2759"/>
<evidence type="ECO:0000256" key="3">
    <source>
        <dbReference type="ARBA" id="ARBA00022833"/>
    </source>
</evidence>
<dbReference type="InterPro" id="IPR044254">
    <property type="entry name" value="At4g02110-like"/>
</dbReference>
<protein>
    <recommendedName>
        <fullName evidence="10">BRCT domain-containing protein</fullName>
    </recommendedName>
</protein>
<dbReference type="InterPro" id="IPR013083">
    <property type="entry name" value="Znf_RING/FYVE/PHD"/>
</dbReference>
<gene>
    <name evidence="8" type="ORF">EZV62_010317</name>
</gene>
<evidence type="ECO:0000256" key="5">
    <source>
        <dbReference type="SAM" id="MobiDB-lite"/>
    </source>
</evidence>
<keyword evidence="1" id="KW-0479">Metal-binding</keyword>
<feature type="compositionally biased region" description="Basic and acidic residues" evidence="5">
    <location>
        <begin position="669"/>
        <end position="683"/>
    </location>
</feature>
<dbReference type="EMBL" id="VAHF01000004">
    <property type="protein sequence ID" value="TXG63323.1"/>
    <property type="molecule type" value="Genomic_DNA"/>
</dbReference>
<dbReference type="InterPro" id="IPR001965">
    <property type="entry name" value="Znf_PHD"/>
</dbReference>
<dbReference type="FunFam" id="3.40.50.10190:FF:000018">
    <property type="entry name" value="DNA topoisomerase 2-binding protein 1"/>
    <property type="match status" value="1"/>
</dbReference>
<dbReference type="PROSITE" id="PS50016">
    <property type="entry name" value="ZF_PHD_2"/>
    <property type="match status" value="1"/>
</dbReference>
<feature type="compositionally biased region" description="Low complexity" evidence="5">
    <location>
        <begin position="961"/>
        <end position="975"/>
    </location>
</feature>
<sequence length="1361" mass="148837">MSIGPRPWHHPKASRAQKGIAHVSSLCGSSNKLGFSHSNVRSKLVDGGGIDVGQYSQNCSHVIVDKLVYDDPVCVAARTDDKTLVTALWVDHSFDVGIPVDATSIMYRPLKDLNGIPGAKSLVVCLTGYQRQDRDDIMTMVGLMGAQFSKPLVANKVTHLICYKFEGEKYELAKKIKKIKLVNHRWLEDCLRDWELLPEDNYVRSGYELEMMEIEAKDSEEEAEADTSKEFGGRDMHKSPHSLKAGMPVAHESPKSAIEVSPVLPNSTVPADPSDVFNSKDMFSTPGRVSKSPQASSFDNFNVPEVHGFEDSGALRNVVHETTPKSAKLDNGLASTSKTAEKPSHSESKFSPTSYTRRTSRKSPQSISLSKQVSGYVSHSPQANLSVSKVNDVFDILSSKVEHPEARTATGYIETPQKGGDSCQEEELRGVLPQKRTIDISGVSPKLRRISQNARSCDVESPPVNHKTRVLESKSSVCHSPEINDHFSPANNGHYTNGAANLNAAVNSHASASTATPSSFNKKSLSPDLHSFGTVTLETRNNDNSDNKSPRTYKGSKESPVASKRDIGDFDMRSSSVVGEAEKLQNQPLNVEVSSPSNRDPEIEQSHRPADLDLLQGGNDKLVAKPVRKKTFSKKTLGPRPTANQKGSIYYNKTACLTDPVVCLSEGEERSNEKFSRAHELEKSPLSTSAEAVKEADTKIVTKYGNDTINKTESMDDETEAPDEKDELEFEKTLNGEISEVVKLSHKEDTMMPIEPGVRHVTKDFNVGTDDDDEMAAKEMMNQPPKGEMAEQGKMVCGKKLPLDESTTKGEDMGGNVIKGKKRASGKAKAKAVLADKKTTKSKKIVGGEGALDEKKIKEKVELPPGSKSSGSAPASNLESSMEVEKVNKPVVDGDQNSSLDESTTKGEDMGGKVNKGRKRPSGKAKTETVPADKKTIKSLKVVSGVGTLNEEKIKEKVVLPPGSKSSGSAAPASKLESSTEVEKENKPVVDGDQNSSLGVGKSVLKSANTTMKLNKKVVQVNSNSTQVGGVLSELKSEPLWFILSGHSPRPQRKEFQQIIRRLKGKFYRDSHQWSYQATHFIAPNPLRRTEKFFAAAASGRWILKTDYLSACSQAGKFLPEEPYEWHKNGLNEDGAINLEAPRKWRLLRERTGHGAFYGMRIIVYGECIAPRLDTLKRVVKAGDGNILATSPPYTRFLKSGVDFAIVSPGMLRVDMWVQEFLKHEIPCVVADYLVEFVCKPGYPLDKYVLYNTHAWAEKSFANIVSKAEEVVLDLTPPNDSDSDDDVACQVCGCSDRGEVMLICGDESGSVGCGIGTHIDCCDPPLESIPEEDWFCPNCITRSSTGPSKKQKKSSTSSKRK</sequence>
<feature type="domain" description="BRCT" evidence="7">
    <location>
        <begin position="1042"/>
        <end position="1126"/>
    </location>
</feature>
<evidence type="ECO:0008006" key="10">
    <source>
        <dbReference type="Google" id="ProtNLM"/>
    </source>
</evidence>
<keyword evidence="3" id="KW-0862">Zinc</keyword>
<feature type="region of interest" description="Disordered" evidence="5">
    <location>
        <begin position="959"/>
        <end position="1000"/>
    </location>
</feature>
<dbReference type="PROSITE" id="PS50172">
    <property type="entry name" value="BRCT"/>
    <property type="match status" value="2"/>
</dbReference>
<feature type="domain" description="PHD-type" evidence="6">
    <location>
        <begin position="1286"/>
        <end position="1342"/>
    </location>
</feature>
<feature type="region of interest" description="Disordered" evidence="5">
    <location>
        <begin position="323"/>
        <end position="375"/>
    </location>
</feature>
<dbReference type="Gene3D" id="3.30.40.10">
    <property type="entry name" value="Zinc/RING finger domain, C3HC4 (zinc finger)"/>
    <property type="match status" value="1"/>
</dbReference>
<dbReference type="SMART" id="SM00292">
    <property type="entry name" value="BRCT"/>
    <property type="match status" value="4"/>
</dbReference>
<dbReference type="Pfam" id="PF12738">
    <property type="entry name" value="PTCB-BRCT"/>
    <property type="match status" value="1"/>
</dbReference>
<feature type="compositionally biased region" description="Basic and acidic residues" evidence="5">
    <location>
        <begin position="599"/>
        <end position="611"/>
    </location>
</feature>
<evidence type="ECO:0000256" key="2">
    <source>
        <dbReference type="ARBA" id="ARBA00022771"/>
    </source>
</evidence>
<feature type="compositionally biased region" description="Polar residues" evidence="5">
    <location>
        <begin position="349"/>
        <end position="375"/>
    </location>
</feature>
<keyword evidence="2 4" id="KW-0863">Zinc-finger</keyword>
<dbReference type="Gene3D" id="3.40.50.10190">
    <property type="entry name" value="BRCT domain"/>
    <property type="match status" value="3"/>
</dbReference>
<dbReference type="CDD" id="cd17738">
    <property type="entry name" value="BRCT_TopBP1_rpt7"/>
    <property type="match status" value="1"/>
</dbReference>
<feature type="region of interest" description="Disordered" evidence="5">
    <location>
        <begin position="512"/>
        <end position="619"/>
    </location>
</feature>
<dbReference type="PANTHER" id="PTHR47181">
    <property type="entry name" value="BRCA1 C TERMINUS DOMAIN CONTAINING PROTEIN, EXPRESSED"/>
    <property type="match status" value="1"/>
</dbReference>
<keyword evidence="9" id="KW-1185">Reference proteome</keyword>
<dbReference type="InterPro" id="IPR036420">
    <property type="entry name" value="BRCT_dom_sf"/>
</dbReference>
<organism evidence="8 9">
    <name type="scientific">Acer yangbiense</name>
    <dbReference type="NCBI Taxonomy" id="1000413"/>
    <lineage>
        <taxon>Eukaryota</taxon>
        <taxon>Viridiplantae</taxon>
        <taxon>Streptophyta</taxon>
        <taxon>Embryophyta</taxon>
        <taxon>Tracheophyta</taxon>
        <taxon>Spermatophyta</taxon>
        <taxon>Magnoliopsida</taxon>
        <taxon>eudicotyledons</taxon>
        <taxon>Gunneridae</taxon>
        <taxon>Pentapetalae</taxon>
        <taxon>rosids</taxon>
        <taxon>malvids</taxon>
        <taxon>Sapindales</taxon>
        <taxon>Sapindaceae</taxon>
        <taxon>Hippocastanoideae</taxon>
        <taxon>Acereae</taxon>
        <taxon>Acer</taxon>
    </lineage>
</organism>
<dbReference type="PANTHER" id="PTHR47181:SF2">
    <property type="entry name" value="BRCA1 C TERMINUS DOMAIN CONTAINING PROTEIN, EXPRESSED"/>
    <property type="match status" value="1"/>
</dbReference>
<dbReference type="SUPFAM" id="SSF52113">
    <property type="entry name" value="BRCT domain"/>
    <property type="match status" value="3"/>
</dbReference>
<dbReference type="Pfam" id="PF00628">
    <property type="entry name" value="PHD"/>
    <property type="match status" value="1"/>
</dbReference>
<evidence type="ECO:0000256" key="1">
    <source>
        <dbReference type="ARBA" id="ARBA00022723"/>
    </source>
</evidence>
<reference evidence="9" key="1">
    <citation type="journal article" date="2019" name="Gigascience">
        <title>De novo genome assembly of the endangered Acer yangbiense, a plant species with extremely small populations endemic to Yunnan Province, China.</title>
        <authorList>
            <person name="Yang J."/>
            <person name="Wariss H.M."/>
            <person name="Tao L."/>
            <person name="Zhang R."/>
            <person name="Yun Q."/>
            <person name="Hollingsworth P."/>
            <person name="Dao Z."/>
            <person name="Luo G."/>
            <person name="Guo H."/>
            <person name="Ma Y."/>
            <person name="Sun W."/>
        </authorList>
    </citation>
    <scope>NUCLEOTIDE SEQUENCE [LARGE SCALE GENOMIC DNA]</scope>
    <source>
        <strain evidence="9">cv. Malutang</strain>
    </source>
</reference>
<feature type="compositionally biased region" description="Basic residues" evidence="5">
    <location>
        <begin position="819"/>
        <end position="830"/>
    </location>
</feature>
<feature type="region of interest" description="Disordered" evidence="5">
    <location>
        <begin position="669"/>
        <end position="692"/>
    </location>
</feature>